<dbReference type="AlphaFoldDB" id="A0A5J9SIL8"/>
<evidence type="ECO:0000256" key="1">
    <source>
        <dbReference type="ARBA" id="ARBA00004141"/>
    </source>
</evidence>
<dbReference type="PROSITE" id="PS50929">
    <property type="entry name" value="ABC_TM1F"/>
    <property type="match status" value="2"/>
</dbReference>
<dbReference type="Proteomes" id="UP000324897">
    <property type="component" value="Unassembled WGS sequence"/>
</dbReference>
<evidence type="ECO:0000256" key="2">
    <source>
        <dbReference type="ARBA" id="ARBA00022692"/>
    </source>
</evidence>
<feature type="non-terminal residue" evidence="7">
    <location>
        <position position="1"/>
    </location>
</feature>
<feature type="non-terminal residue" evidence="7">
    <location>
        <position position="700"/>
    </location>
</feature>
<dbReference type="InterPro" id="IPR036640">
    <property type="entry name" value="ABC1_TM_sf"/>
</dbReference>
<dbReference type="Gramene" id="TVT98902">
    <property type="protein sequence ID" value="TVT98902"/>
    <property type="gene ID" value="EJB05_55715"/>
</dbReference>
<dbReference type="FunFam" id="1.20.1560.10:FF:000360">
    <property type="entry name" value="Os01g0533900 protein"/>
    <property type="match status" value="1"/>
</dbReference>
<evidence type="ECO:0000256" key="4">
    <source>
        <dbReference type="ARBA" id="ARBA00023136"/>
    </source>
</evidence>
<proteinExistence type="predicted"/>
<dbReference type="Pfam" id="PF00664">
    <property type="entry name" value="ABC_membrane"/>
    <property type="match status" value="2"/>
</dbReference>
<dbReference type="GO" id="GO:0090374">
    <property type="term" value="P:oligopeptide export from mitochondrion"/>
    <property type="evidence" value="ECO:0007669"/>
    <property type="project" value="TreeGrafter"/>
</dbReference>
<dbReference type="InterPro" id="IPR039421">
    <property type="entry name" value="Type_1_exporter"/>
</dbReference>
<name>A0A5J9SIL8_9POAL</name>
<feature type="transmembrane region" description="Helical" evidence="5">
    <location>
        <begin position="574"/>
        <end position="600"/>
    </location>
</feature>
<gene>
    <name evidence="7" type="ORF">EJB05_55715</name>
</gene>
<protein>
    <recommendedName>
        <fullName evidence="6">ABC transmembrane type-1 domain-containing protein</fullName>
    </recommendedName>
</protein>
<keyword evidence="3 5" id="KW-1133">Transmembrane helix</keyword>
<dbReference type="SUPFAM" id="SSF90123">
    <property type="entry name" value="ABC transporter transmembrane region"/>
    <property type="match status" value="2"/>
</dbReference>
<dbReference type="GO" id="GO:0005743">
    <property type="term" value="C:mitochondrial inner membrane"/>
    <property type="evidence" value="ECO:0007669"/>
    <property type="project" value="TreeGrafter"/>
</dbReference>
<dbReference type="Gene3D" id="1.20.1560.10">
    <property type="entry name" value="ABC transporter type 1, transmembrane domain"/>
    <property type="match status" value="2"/>
</dbReference>
<dbReference type="PANTHER" id="PTHR43394">
    <property type="entry name" value="ATP-DEPENDENT PERMEASE MDL1, MITOCHONDRIAL"/>
    <property type="match status" value="1"/>
</dbReference>
<reference evidence="7 8" key="1">
    <citation type="journal article" date="2019" name="Sci. Rep.">
        <title>A high-quality genome of Eragrostis curvula grass provides insights into Poaceae evolution and supports new strategies to enhance forage quality.</title>
        <authorList>
            <person name="Carballo J."/>
            <person name="Santos B.A.C.M."/>
            <person name="Zappacosta D."/>
            <person name="Garbus I."/>
            <person name="Selva J.P."/>
            <person name="Gallo C.A."/>
            <person name="Diaz A."/>
            <person name="Albertini E."/>
            <person name="Caccamo M."/>
            <person name="Echenique V."/>
        </authorList>
    </citation>
    <scope>NUCLEOTIDE SEQUENCE [LARGE SCALE GENOMIC DNA]</scope>
    <source>
        <strain evidence="8">cv. Victoria</strain>
        <tissue evidence="7">Leaf</tissue>
    </source>
</reference>
<dbReference type="EMBL" id="RWGY01000786">
    <property type="protein sequence ID" value="TVT98902.1"/>
    <property type="molecule type" value="Genomic_DNA"/>
</dbReference>
<feature type="transmembrane region" description="Helical" evidence="5">
    <location>
        <begin position="165"/>
        <end position="185"/>
    </location>
</feature>
<feature type="transmembrane region" description="Helical" evidence="5">
    <location>
        <begin position="84"/>
        <end position="106"/>
    </location>
</feature>
<accession>A0A5J9SIL8</accession>
<dbReference type="GO" id="GO:0015421">
    <property type="term" value="F:ABC-type oligopeptide transporter activity"/>
    <property type="evidence" value="ECO:0007669"/>
    <property type="project" value="TreeGrafter"/>
</dbReference>
<evidence type="ECO:0000259" key="6">
    <source>
        <dbReference type="PROSITE" id="PS50929"/>
    </source>
</evidence>
<organism evidence="7 8">
    <name type="scientific">Eragrostis curvula</name>
    <name type="common">weeping love grass</name>
    <dbReference type="NCBI Taxonomy" id="38414"/>
    <lineage>
        <taxon>Eukaryota</taxon>
        <taxon>Viridiplantae</taxon>
        <taxon>Streptophyta</taxon>
        <taxon>Embryophyta</taxon>
        <taxon>Tracheophyta</taxon>
        <taxon>Spermatophyta</taxon>
        <taxon>Magnoliopsida</taxon>
        <taxon>Liliopsida</taxon>
        <taxon>Poales</taxon>
        <taxon>Poaceae</taxon>
        <taxon>PACMAD clade</taxon>
        <taxon>Chloridoideae</taxon>
        <taxon>Eragrostideae</taxon>
        <taxon>Eragrostidinae</taxon>
        <taxon>Eragrostis</taxon>
    </lineage>
</organism>
<feature type="transmembrane region" description="Helical" evidence="5">
    <location>
        <begin position="391"/>
        <end position="414"/>
    </location>
</feature>
<dbReference type="PANTHER" id="PTHR43394:SF18">
    <property type="entry name" value="ABC TRANSPORTER B FAMILY MEMBER 11-LIKE"/>
    <property type="match status" value="1"/>
</dbReference>
<feature type="transmembrane region" description="Helical" evidence="5">
    <location>
        <begin position="496"/>
        <end position="516"/>
    </location>
</feature>
<dbReference type="CDD" id="cd18577">
    <property type="entry name" value="ABC_6TM_Pgp_ABCB1_D1_like"/>
    <property type="match status" value="1"/>
</dbReference>
<feature type="domain" description="ABC transmembrane type-1" evidence="6">
    <location>
        <begin position="351"/>
        <end position="637"/>
    </location>
</feature>
<feature type="transmembrane region" description="Helical" evidence="5">
    <location>
        <begin position="200"/>
        <end position="218"/>
    </location>
</feature>
<keyword evidence="8" id="KW-1185">Reference proteome</keyword>
<dbReference type="OrthoDB" id="687106at2759"/>
<feature type="domain" description="ABC transmembrane type-1" evidence="6">
    <location>
        <begin position="3"/>
        <end position="214"/>
    </location>
</feature>
<comment type="caution">
    <text evidence="7">The sequence shown here is derived from an EMBL/GenBank/DDBJ whole genome shotgun (WGS) entry which is preliminary data.</text>
</comment>
<sequence>VSCWTITGERQATRIRSLYLKSVLRQDIAFFDVEMATGEVVSRMSGDTVLVHDAVGEKVSKFLQLVSNFIGGFIIAFIKGWLLSLVILSCIPPVVIAGGVVSKILYKLSSKGQASYNDAGNVVEETVGAIKTVVSFNGEKHAIKSYNKLIHNAYKASVEEGIANGFGMGSVFFILFCSYGLAIWYGCKLILRRGYTGGDIISILFAIMMGAIPLHGSLRTRTICSIQTQLIYYTGPHDELVMDPYGAYSQLIQLQETPDKEEQKLDHHISDLRSQSRSLSLMQSIGRSSAGNSSRHSFILPFDLSTSLEMLERDNTNEKNQQDESGDGEVRRKAIIRRLINLNNPEQPILLLGSLAAAVHGVLYPLTGVIVTNAIKTFYEPADKLKKDSKYWSLMCVVLGIISIISILVEYFLFGVAGGKLIKRIRFLSFQSIVHQEVAWFDDPKNSSGALGARLSVDALNVRRLVGDNLALLVQVTSTLVSGFLIAMIADWKLCLIILSVIPLAGLQGYAQVKFLKGFNEDAKLLYEDASQVATDAISGIRTVASFCAEQRVTKTYDRKCEASKKQGVRTGMVGGLGFGFSFLVLNLTYGLCFYVGAQFIRHDKSTFGDVFKVFFALMLATIGISEASALASDSTKAKDSASSIFALLDRKSEIDSSINEGLTLDEVNGNIDFRHVTFKYPNRLDVQIFNDFTLHIPSS</sequence>
<dbReference type="GO" id="GO:0005524">
    <property type="term" value="F:ATP binding"/>
    <property type="evidence" value="ECO:0007669"/>
    <property type="project" value="InterPro"/>
</dbReference>
<dbReference type="InterPro" id="IPR011527">
    <property type="entry name" value="ABC1_TM_dom"/>
</dbReference>
<evidence type="ECO:0000313" key="8">
    <source>
        <dbReference type="Proteomes" id="UP000324897"/>
    </source>
</evidence>
<evidence type="ECO:0000256" key="3">
    <source>
        <dbReference type="ARBA" id="ARBA00022989"/>
    </source>
</evidence>
<feature type="transmembrane region" description="Helical" evidence="5">
    <location>
        <begin position="612"/>
        <end position="632"/>
    </location>
</feature>
<evidence type="ECO:0000313" key="7">
    <source>
        <dbReference type="EMBL" id="TVT98902.1"/>
    </source>
</evidence>
<evidence type="ECO:0000256" key="5">
    <source>
        <dbReference type="SAM" id="Phobius"/>
    </source>
</evidence>
<feature type="transmembrane region" description="Helical" evidence="5">
    <location>
        <begin position="349"/>
        <end position="371"/>
    </location>
</feature>
<dbReference type="CDD" id="cd18578">
    <property type="entry name" value="ABC_6TM_Pgp_ABCB1_D2_like"/>
    <property type="match status" value="1"/>
</dbReference>
<comment type="subcellular location">
    <subcellularLocation>
        <location evidence="1">Membrane</location>
        <topology evidence="1">Multi-pass membrane protein</topology>
    </subcellularLocation>
</comment>
<keyword evidence="4 5" id="KW-0472">Membrane</keyword>
<feature type="transmembrane region" description="Helical" evidence="5">
    <location>
        <begin position="470"/>
        <end position="490"/>
    </location>
</feature>
<keyword evidence="2 5" id="KW-0812">Transmembrane</keyword>